<reference evidence="1" key="1">
    <citation type="submission" date="2014-09" db="EMBL/GenBank/DDBJ databases">
        <authorList>
            <person name="Magalhaes I.L.F."/>
            <person name="Oliveira U."/>
            <person name="Santos F.R."/>
            <person name="Vidigal T.H.D.A."/>
            <person name="Brescovit A.D."/>
            <person name="Santos A.J."/>
        </authorList>
    </citation>
    <scope>NUCLEOTIDE SEQUENCE</scope>
    <source>
        <tissue evidence="1">Shoot tissue taken approximately 20 cm above the soil surface</tissue>
    </source>
</reference>
<name>A0A0A9GLX7_ARUDO</name>
<dbReference type="AlphaFoldDB" id="A0A0A9GLX7"/>
<protein>
    <submittedName>
        <fullName evidence="1">Uncharacterized protein</fullName>
    </submittedName>
</protein>
<proteinExistence type="predicted"/>
<dbReference type="EMBL" id="GBRH01173457">
    <property type="protein sequence ID" value="JAE24439.1"/>
    <property type="molecule type" value="Transcribed_RNA"/>
</dbReference>
<reference evidence="1" key="2">
    <citation type="journal article" date="2015" name="Data Brief">
        <title>Shoot transcriptome of the giant reed, Arundo donax.</title>
        <authorList>
            <person name="Barrero R.A."/>
            <person name="Guerrero F.D."/>
            <person name="Moolhuijzen P."/>
            <person name="Goolsby J.A."/>
            <person name="Tidwell J."/>
            <person name="Bellgard S.E."/>
            <person name="Bellgard M.I."/>
        </authorList>
    </citation>
    <scope>NUCLEOTIDE SEQUENCE</scope>
    <source>
        <tissue evidence="1">Shoot tissue taken approximately 20 cm above the soil surface</tissue>
    </source>
</reference>
<accession>A0A0A9GLX7</accession>
<sequence length="34" mass="4066">MYKSIMESQSWASTCLELYIFNYHCKTIFGLLLM</sequence>
<organism evidence="1">
    <name type="scientific">Arundo donax</name>
    <name type="common">Giant reed</name>
    <name type="synonym">Donax arundinaceus</name>
    <dbReference type="NCBI Taxonomy" id="35708"/>
    <lineage>
        <taxon>Eukaryota</taxon>
        <taxon>Viridiplantae</taxon>
        <taxon>Streptophyta</taxon>
        <taxon>Embryophyta</taxon>
        <taxon>Tracheophyta</taxon>
        <taxon>Spermatophyta</taxon>
        <taxon>Magnoliopsida</taxon>
        <taxon>Liliopsida</taxon>
        <taxon>Poales</taxon>
        <taxon>Poaceae</taxon>
        <taxon>PACMAD clade</taxon>
        <taxon>Arundinoideae</taxon>
        <taxon>Arundineae</taxon>
        <taxon>Arundo</taxon>
    </lineage>
</organism>
<evidence type="ECO:0000313" key="1">
    <source>
        <dbReference type="EMBL" id="JAE24439.1"/>
    </source>
</evidence>